<keyword evidence="2" id="KW-1185">Reference proteome</keyword>
<proteinExistence type="predicted"/>
<sequence>MVASSAGMNDWQPPDITADGQIHLLLITGARDEEMTSQPPTPTPPTPLEQPLAMNWLPFDDSLTDYPLLSGLELTPPMCLADSSAMPLGAERDQATSSQYHSDRLSVDNFTSHHNHLSDLIQSMGGIQHRLAEANDSYASEASSSSDGLSNLYSNGTGFRSSQADPSFHRRRLAGAIETSPTAEQCQELWLTALAAMVEENERDPDSRFVIPEDMFQEILLRLCPQPGSQALTNSFLNYKSILLNKSSLSLFLKSYFKAFHEIYPFIDWSFLSMPIWGWSLTLAVAATGARYLGLSPLTQLSEELYHVLHNLLLGETRALAASGMCHSQQPDVLKAGFAARVLLRTPASSYVF</sequence>
<comment type="caution">
    <text evidence="1">The sequence shown here is derived from an EMBL/GenBank/DDBJ whole genome shotgun (WGS) entry which is preliminary data.</text>
</comment>
<accession>A0AA35M0U9</accession>
<evidence type="ECO:0000313" key="1">
    <source>
        <dbReference type="EMBL" id="CAI6088417.1"/>
    </source>
</evidence>
<dbReference type="EMBL" id="CABFNP030000823">
    <property type="protein sequence ID" value="CAI6088417.1"/>
    <property type="molecule type" value="Genomic_DNA"/>
</dbReference>
<protein>
    <submittedName>
        <fullName evidence="1">Uncharacterized protein</fullName>
    </submittedName>
</protein>
<organism evidence="1 2">
    <name type="scientific">Clonostachys chloroleuca</name>
    <dbReference type="NCBI Taxonomy" id="1926264"/>
    <lineage>
        <taxon>Eukaryota</taxon>
        <taxon>Fungi</taxon>
        <taxon>Dikarya</taxon>
        <taxon>Ascomycota</taxon>
        <taxon>Pezizomycotina</taxon>
        <taxon>Sordariomycetes</taxon>
        <taxon>Hypocreomycetidae</taxon>
        <taxon>Hypocreales</taxon>
        <taxon>Bionectriaceae</taxon>
        <taxon>Clonostachys</taxon>
    </lineage>
</organism>
<dbReference type="AlphaFoldDB" id="A0AA35M0U9"/>
<reference evidence="1" key="1">
    <citation type="submission" date="2023-01" db="EMBL/GenBank/DDBJ databases">
        <authorList>
            <person name="Piombo E."/>
        </authorList>
    </citation>
    <scope>NUCLEOTIDE SEQUENCE</scope>
</reference>
<name>A0AA35M0U9_9HYPO</name>
<dbReference type="Proteomes" id="UP001160390">
    <property type="component" value="Unassembled WGS sequence"/>
</dbReference>
<evidence type="ECO:0000313" key="2">
    <source>
        <dbReference type="Proteomes" id="UP001160390"/>
    </source>
</evidence>
<gene>
    <name evidence="1" type="ORF">CCHLO57077_00010824</name>
</gene>